<dbReference type="Gene3D" id="2.40.10.10">
    <property type="entry name" value="Trypsin-like serine proteases"/>
    <property type="match status" value="2"/>
</dbReference>
<keyword evidence="2" id="KW-0645">Protease</keyword>
<keyword evidence="3" id="KW-1133">Transmembrane helix</keyword>
<dbReference type="Pfam" id="PF00089">
    <property type="entry name" value="Trypsin"/>
    <property type="match status" value="1"/>
</dbReference>
<dbReference type="RefSeq" id="WP_080155998.1">
    <property type="nucleotide sequence ID" value="NZ_FUZI01000001.1"/>
</dbReference>
<evidence type="ECO:0000256" key="1">
    <source>
        <dbReference type="ARBA" id="ARBA00023157"/>
    </source>
</evidence>
<dbReference type="GO" id="GO:0004252">
    <property type="term" value="F:serine-type endopeptidase activity"/>
    <property type="evidence" value="ECO:0007669"/>
    <property type="project" value="InterPro"/>
</dbReference>
<dbReference type="AlphaFoldDB" id="A0A1T5HWP8"/>
<accession>A0A1T5HWP8</accession>
<evidence type="ECO:0000259" key="4">
    <source>
        <dbReference type="PROSITE" id="PS50240"/>
    </source>
</evidence>
<keyword evidence="1" id="KW-1015">Disulfide bond</keyword>
<dbReference type="PANTHER" id="PTHR24256">
    <property type="entry name" value="TRYPTASE-RELATED"/>
    <property type="match status" value="1"/>
</dbReference>
<dbReference type="Proteomes" id="UP000189966">
    <property type="component" value="Unassembled WGS sequence"/>
</dbReference>
<dbReference type="InterPro" id="IPR009003">
    <property type="entry name" value="Peptidase_S1_PA"/>
</dbReference>
<feature type="domain" description="Peptidase S1" evidence="4">
    <location>
        <begin position="37"/>
        <end position="303"/>
    </location>
</feature>
<evidence type="ECO:0000256" key="2">
    <source>
        <dbReference type="RuleBase" id="RU363034"/>
    </source>
</evidence>
<dbReference type="EMBL" id="FUZI01000001">
    <property type="protein sequence ID" value="SKC31182.1"/>
    <property type="molecule type" value="Genomic_DNA"/>
</dbReference>
<dbReference type="InterPro" id="IPR051487">
    <property type="entry name" value="Ser/Thr_Proteases_Immune/Dev"/>
</dbReference>
<name>A0A1T5HWP8_9GAMM</name>
<keyword evidence="3" id="KW-0472">Membrane</keyword>
<keyword evidence="2" id="KW-0378">Hydrolase</keyword>
<protein>
    <submittedName>
        <fullName evidence="5">Trypsin</fullName>
    </submittedName>
</protein>
<dbReference type="PRINTS" id="PR00722">
    <property type="entry name" value="CHYMOTRYPSIN"/>
</dbReference>
<dbReference type="GO" id="GO:0006508">
    <property type="term" value="P:proteolysis"/>
    <property type="evidence" value="ECO:0007669"/>
    <property type="project" value="UniProtKB-KW"/>
</dbReference>
<dbReference type="InterPro" id="IPR001254">
    <property type="entry name" value="Trypsin_dom"/>
</dbReference>
<dbReference type="FunFam" id="2.40.10.10:FF:000068">
    <property type="entry name" value="transmembrane protease serine 2"/>
    <property type="match status" value="1"/>
</dbReference>
<dbReference type="InterPro" id="IPR018114">
    <property type="entry name" value="TRYPSIN_HIS"/>
</dbReference>
<dbReference type="PROSITE" id="PS00135">
    <property type="entry name" value="TRYPSIN_SER"/>
    <property type="match status" value="1"/>
</dbReference>
<gene>
    <name evidence="5" type="ORF">CZ809_00660</name>
</gene>
<dbReference type="InterPro" id="IPR043504">
    <property type="entry name" value="Peptidase_S1_PA_chymotrypsin"/>
</dbReference>
<proteinExistence type="predicted"/>
<dbReference type="InterPro" id="IPR001314">
    <property type="entry name" value="Peptidase_S1A"/>
</dbReference>
<keyword evidence="2" id="KW-0720">Serine protease</keyword>
<dbReference type="SMART" id="SM00020">
    <property type="entry name" value="Tryp_SPc"/>
    <property type="match status" value="1"/>
</dbReference>
<dbReference type="PROSITE" id="PS00134">
    <property type="entry name" value="TRYPSIN_HIS"/>
    <property type="match status" value="1"/>
</dbReference>
<dbReference type="SUPFAM" id="SSF50494">
    <property type="entry name" value="Trypsin-like serine proteases"/>
    <property type="match status" value="1"/>
</dbReference>
<evidence type="ECO:0000256" key="3">
    <source>
        <dbReference type="SAM" id="Phobius"/>
    </source>
</evidence>
<evidence type="ECO:0000313" key="5">
    <source>
        <dbReference type="EMBL" id="SKC31182.1"/>
    </source>
</evidence>
<evidence type="ECO:0000313" key="6">
    <source>
        <dbReference type="Proteomes" id="UP000189966"/>
    </source>
</evidence>
<organism evidence="5 6">
    <name type="scientific">Photobacterium piscicola</name>
    <dbReference type="NCBI Taxonomy" id="1378299"/>
    <lineage>
        <taxon>Bacteria</taxon>
        <taxon>Pseudomonadati</taxon>
        <taxon>Pseudomonadota</taxon>
        <taxon>Gammaproteobacteria</taxon>
        <taxon>Vibrionales</taxon>
        <taxon>Vibrionaceae</taxon>
        <taxon>Photobacterium</taxon>
    </lineage>
</organism>
<reference evidence="5 6" key="1">
    <citation type="submission" date="2017-02" db="EMBL/GenBank/DDBJ databases">
        <authorList>
            <person name="Peterson S.W."/>
        </authorList>
    </citation>
    <scope>NUCLEOTIDE SEQUENCE [LARGE SCALE GENOMIC DNA]</scope>
    <source>
        <strain evidence="6">type strain: NCCB 100098</strain>
    </source>
</reference>
<dbReference type="InterPro" id="IPR033116">
    <property type="entry name" value="TRYPSIN_SER"/>
</dbReference>
<keyword evidence="3" id="KW-0812">Transmembrane</keyword>
<dbReference type="CDD" id="cd00190">
    <property type="entry name" value="Tryp_SPc"/>
    <property type="match status" value="1"/>
</dbReference>
<dbReference type="OrthoDB" id="9813836at2"/>
<dbReference type="PROSITE" id="PS50240">
    <property type="entry name" value="TRYPSIN_DOM"/>
    <property type="match status" value="1"/>
</dbReference>
<sequence>MRLQIKQNITRYFFIFLLIVTSAHHAIVFAAQPTPKAINSNPATRYAPLLLPWQAAITSSNVTSVLCGAVIIDEYWLITAAHCTKNYIRHVIAGTSTIPRQNSQQLDAKYKFTIVHIINHPNYNKEIFANDIALIRVNSSLFTVAKPIVIASVNEQIAANNIFDNNWVIHQNSTANLIASGWGKSNNDSKINYPNQLQLITLAGVPDQYCNGLQANKSQIICADSNIDGLLKDVCSGDSGGPLIWQNQQHIANSDFGLRVLGIVSNGALCEQRLNNPTQQYQQLHGQYTELAALHIWIEDTIKQYDNLPHFSLATHYNSPNYKYDPFILVDDYPQDQDLNLLLVSTQPQSAGNIPIKVLIILVAIALFRKRINLL</sequence>
<feature type="transmembrane region" description="Helical" evidence="3">
    <location>
        <begin position="12"/>
        <end position="31"/>
    </location>
</feature>